<gene>
    <name evidence="2" type="ORF">CVLEPA_LOCUS32012</name>
</gene>
<dbReference type="Proteomes" id="UP001642483">
    <property type="component" value="Unassembled WGS sequence"/>
</dbReference>
<protein>
    <recommendedName>
        <fullName evidence="4">Protein FAM72A</fullName>
    </recommendedName>
</protein>
<reference evidence="2 3" key="1">
    <citation type="submission" date="2024-02" db="EMBL/GenBank/DDBJ databases">
        <authorList>
            <person name="Daric V."/>
            <person name="Darras S."/>
        </authorList>
    </citation>
    <scope>NUCLEOTIDE SEQUENCE [LARGE SCALE GENOMIC DNA]</scope>
</reference>
<organism evidence="2 3">
    <name type="scientific">Clavelina lepadiformis</name>
    <name type="common">Light-bulb sea squirt</name>
    <name type="synonym">Ascidia lepadiformis</name>
    <dbReference type="NCBI Taxonomy" id="159417"/>
    <lineage>
        <taxon>Eukaryota</taxon>
        <taxon>Metazoa</taxon>
        <taxon>Chordata</taxon>
        <taxon>Tunicata</taxon>
        <taxon>Ascidiacea</taxon>
        <taxon>Aplousobranchia</taxon>
        <taxon>Clavelinidae</taxon>
        <taxon>Clavelina</taxon>
    </lineage>
</organism>
<evidence type="ECO:0008006" key="4">
    <source>
        <dbReference type="Google" id="ProtNLM"/>
    </source>
</evidence>
<keyword evidence="3" id="KW-1185">Reference proteome</keyword>
<sequence length="153" mass="17543">METACHEPTIHPYFRHKDVYVLWCVYCDNELSDRTMKAILLADIKVDLYSTDLPPKPAVDVIGRYYTTDTCSCQIRDMACTKCGNPVGYHVVLPCANCLESCNNGHFWIFHQHTTKAIQRLNREGSNVLTWGAMEKELEAERSICYDSDDVCR</sequence>
<evidence type="ECO:0000313" key="2">
    <source>
        <dbReference type="EMBL" id="CAK8698582.1"/>
    </source>
</evidence>
<dbReference type="PANTHER" id="PTHR31841">
    <property type="entry name" value="PROTEIN FAM72A-RELATED"/>
    <property type="match status" value="1"/>
</dbReference>
<dbReference type="PANTHER" id="PTHR31841:SF1">
    <property type="entry name" value="PROTEIN FAM72A-RELATED"/>
    <property type="match status" value="1"/>
</dbReference>
<dbReference type="Pfam" id="PF14976">
    <property type="entry name" value="YPEH2ZP"/>
    <property type="match status" value="1"/>
</dbReference>
<comment type="similarity">
    <text evidence="1">Belongs to the FAM72 family.</text>
</comment>
<evidence type="ECO:0000313" key="3">
    <source>
        <dbReference type="Proteomes" id="UP001642483"/>
    </source>
</evidence>
<comment type="caution">
    <text evidence="2">The sequence shown here is derived from an EMBL/GenBank/DDBJ whole genome shotgun (WGS) entry which is preliminary data.</text>
</comment>
<dbReference type="InterPro" id="IPR026768">
    <property type="entry name" value="YPEH2ZP"/>
</dbReference>
<accession>A0ABP0H407</accession>
<evidence type="ECO:0000256" key="1">
    <source>
        <dbReference type="ARBA" id="ARBA00006888"/>
    </source>
</evidence>
<dbReference type="EMBL" id="CAWYQH010000174">
    <property type="protein sequence ID" value="CAK8698582.1"/>
    <property type="molecule type" value="Genomic_DNA"/>
</dbReference>
<proteinExistence type="inferred from homology"/>
<name>A0ABP0H407_CLALP</name>